<dbReference type="PROSITE" id="PS50111">
    <property type="entry name" value="CHEMOTAXIS_TRANSDUC_2"/>
    <property type="match status" value="1"/>
</dbReference>
<proteinExistence type="predicted"/>
<dbReference type="RefSeq" id="WP_061569270.1">
    <property type="nucleotide sequence ID" value="NZ_LQYT01000064.1"/>
</dbReference>
<comment type="caution">
    <text evidence="6">The sequence shown here is derived from an EMBL/GenBank/DDBJ whole genome shotgun (WGS) entry which is preliminary data.</text>
</comment>
<dbReference type="SUPFAM" id="SSF58104">
    <property type="entry name" value="Methyl-accepting chemotaxis protein (MCP) signaling domain"/>
    <property type="match status" value="1"/>
</dbReference>
<reference evidence="6 7" key="1">
    <citation type="submission" date="2016-01" db="EMBL/GenBank/DDBJ databases">
        <title>Draft Genome Sequences of Seven Thermophilic Sporeformers Isolated from Foods.</title>
        <authorList>
            <person name="Berendsen E.M."/>
            <person name="Wells-Bennik M.H."/>
            <person name="Krawcyk A.O."/>
            <person name="De Jong A."/>
            <person name="Holsappel S."/>
            <person name="Eijlander R.T."/>
            <person name="Kuipers O.P."/>
        </authorList>
    </citation>
    <scope>NUCLEOTIDE SEQUENCE [LARGE SCALE GENOMIC DNA]</scope>
    <source>
        <strain evidence="6 7">B4135</strain>
    </source>
</reference>
<name>A0A150LVD6_9BACI</name>
<dbReference type="Gene3D" id="1.10.287.950">
    <property type="entry name" value="Methyl-accepting chemotaxis protein"/>
    <property type="match status" value="1"/>
</dbReference>
<evidence type="ECO:0000313" key="7">
    <source>
        <dbReference type="Proteomes" id="UP000075683"/>
    </source>
</evidence>
<dbReference type="GO" id="GO:0007165">
    <property type="term" value="P:signal transduction"/>
    <property type="evidence" value="ECO:0007669"/>
    <property type="project" value="UniProtKB-KW"/>
</dbReference>
<dbReference type="PATRIC" id="fig|301148.3.peg.4232"/>
<feature type="transmembrane region" description="Helical" evidence="4">
    <location>
        <begin position="43"/>
        <end position="64"/>
    </location>
</feature>
<sequence>MTVEEIVKADWIRKNRLMALGYSVSIPAAILYSVLNGEHPLKVWIYSVSYAVFLSLYFIVHVWLKWLKAFPYAAIFPLYTGMAVYAYFFAGSISAMLIILYLAVISSVHFRRPLFAIGYGYGFIALLINKIFAPGQDPVFDAAFGVAMLVYVLLGMVFLILIHLNRLQFRQLIRVLKDAEEETEKKEKQKELLEQDILQIISRISKINGQVQKHMSAQKEMMQAVNEIAAGAASQNDQVVSIADHVSYATRQVEEMDRITKKVMERTSDSLSISKTGTEKMKEMEKTMGELAGIVQQLKQPFSTLAKKIEETNSFADNIQEIASQTNMLALNASIEAARAGDSGKGFSVVAAEIRNLAELTSQTANRINENLAGVNEVNLQTVKEMEQSGRMLDKSLAASASVSKFFVDLSGNLERLHAEFSQLMESVNNVKTDTGRIEGAAKEQAAVISESTAKLEEIRQVIEQLLKNHEEIAGDLLETNKSAENLQKLILAEE</sequence>
<keyword evidence="4" id="KW-0472">Membrane</keyword>
<keyword evidence="4" id="KW-0812">Transmembrane</keyword>
<keyword evidence="1 2" id="KW-0807">Transducer</keyword>
<dbReference type="PANTHER" id="PTHR32089:SF112">
    <property type="entry name" value="LYSOZYME-LIKE PROTEIN-RELATED"/>
    <property type="match status" value="1"/>
</dbReference>
<dbReference type="SMART" id="SM00283">
    <property type="entry name" value="MA"/>
    <property type="match status" value="1"/>
</dbReference>
<feature type="coiled-coil region" evidence="3">
    <location>
        <begin position="449"/>
        <end position="487"/>
    </location>
</feature>
<dbReference type="InterPro" id="IPR004089">
    <property type="entry name" value="MCPsignal_dom"/>
</dbReference>
<feature type="transmembrane region" description="Helical" evidence="4">
    <location>
        <begin position="144"/>
        <end position="164"/>
    </location>
</feature>
<gene>
    <name evidence="6" type="ORF">B4135_0181</name>
</gene>
<keyword evidence="4" id="KW-1133">Transmembrane helix</keyword>
<evidence type="ECO:0000259" key="5">
    <source>
        <dbReference type="PROSITE" id="PS50111"/>
    </source>
</evidence>
<dbReference type="EMBL" id="LQYT01000064">
    <property type="protein sequence ID" value="KYD16275.1"/>
    <property type="molecule type" value="Genomic_DNA"/>
</dbReference>
<dbReference type="Pfam" id="PF00015">
    <property type="entry name" value="MCPsignal"/>
    <property type="match status" value="1"/>
</dbReference>
<evidence type="ECO:0000256" key="1">
    <source>
        <dbReference type="ARBA" id="ARBA00023224"/>
    </source>
</evidence>
<feature type="domain" description="Methyl-accepting transducer" evidence="5">
    <location>
        <begin position="210"/>
        <end position="460"/>
    </location>
</feature>
<evidence type="ECO:0000256" key="3">
    <source>
        <dbReference type="SAM" id="Coils"/>
    </source>
</evidence>
<protein>
    <recommendedName>
        <fullName evidence="5">Methyl-accepting transducer domain-containing protein</fullName>
    </recommendedName>
</protein>
<accession>A0A150LVD6</accession>
<keyword evidence="3" id="KW-0175">Coiled coil</keyword>
<evidence type="ECO:0000256" key="4">
    <source>
        <dbReference type="SAM" id="Phobius"/>
    </source>
</evidence>
<dbReference type="GO" id="GO:0016020">
    <property type="term" value="C:membrane"/>
    <property type="evidence" value="ECO:0007669"/>
    <property type="project" value="InterPro"/>
</dbReference>
<dbReference type="AlphaFoldDB" id="A0A150LVD6"/>
<dbReference type="STRING" id="301148.B4135_0181"/>
<dbReference type="Proteomes" id="UP000075683">
    <property type="component" value="Unassembled WGS sequence"/>
</dbReference>
<organism evidence="6 7">
    <name type="scientific">Caldibacillus debilis</name>
    <dbReference type="NCBI Taxonomy" id="301148"/>
    <lineage>
        <taxon>Bacteria</taxon>
        <taxon>Bacillati</taxon>
        <taxon>Bacillota</taxon>
        <taxon>Bacilli</taxon>
        <taxon>Bacillales</taxon>
        <taxon>Bacillaceae</taxon>
        <taxon>Caldibacillus</taxon>
    </lineage>
</organism>
<dbReference type="OrthoDB" id="242546at2"/>
<feature type="transmembrane region" description="Helical" evidence="4">
    <location>
        <begin position="17"/>
        <end position="36"/>
    </location>
</feature>
<feature type="transmembrane region" description="Helical" evidence="4">
    <location>
        <begin position="114"/>
        <end position="132"/>
    </location>
</feature>
<feature type="transmembrane region" description="Helical" evidence="4">
    <location>
        <begin position="84"/>
        <end position="102"/>
    </location>
</feature>
<dbReference type="PANTHER" id="PTHR32089">
    <property type="entry name" value="METHYL-ACCEPTING CHEMOTAXIS PROTEIN MCPB"/>
    <property type="match status" value="1"/>
</dbReference>
<feature type="coiled-coil region" evidence="3">
    <location>
        <begin position="169"/>
        <end position="196"/>
    </location>
</feature>
<evidence type="ECO:0000313" key="6">
    <source>
        <dbReference type="EMBL" id="KYD16275.1"/>
    </source>
</evidence>
<evidence type="ECO:0000256" key="2">
    <source>
        <dbReference type="PROSITE-ProRule" id="PRU00284"/>
    </source>
</evidence>